<accession>A0A6A6URU4</accession>
<evidence type="ECO:0000313" key="2">
    <source>
        <dbReference type="Proteomes" id="UP000799302"/>
    </source>
</evidence>
<reference evidence="1" key="1">
    <citation type="journal article" date="2020" name="Stud. Mycol.">
        <title>101 Dothideomycetes genomes: a test case for predicting lifestyles and emergence of pathogens.</title>
        <authorList>
            <person name="Haridas S."/>
            <person name="Albert R."/>
            <person name="Binder M."/>
            <person name="Bloem J."/>
            <person name="Labutti K."/>
            <person name="Salamov A."/>
            <person name="Andreopoulos B."/>
            <person name="Baker S."/>
            <person name="Barry K."/>
            <person name="Bills G."/>
            <person name="Bluhm B."/>
            <person name="Cannon C."/>
            <person name="Castanera R."/>
            <person name="Culley D."/>
            <person name="Daum C."/>
            <person name="Ezra D."/>
            <person name="Gonzalez J."/>
            <person name="Henrissat B."/>
            <person name="Kuo A."/>
            <person name="Liang C."/>
            <person name="Lipzen A."/>
            <person name="Lutzoni F."/>
            <person name="Magnuson J."/>
            <person name="Mondo S."/>
            <person name="Nolan M."/>
            <person name="Ohm R."/>
            <person name="Pangilinan J."/>
            <person name="Park H.-J."/>
            <person name="Ramirez L."/>
            <person name="Alfaro M."/>
            <person name="Sun H."/>
            <person name="Tritt A."/>
            <person name="Yoshinaga Y."/>
            <person name="Zwiers L.-H."/>
            <person name="Turgeon B."/>
            <person name="Goodwin S."/>
            <person name="Spatafora J."/>
            <person name="Crous P."/>
            <person name="Grigoriev I."/>
        </authorList>
    </citation>
    <scope>NUCLEOTIDE SEQUENCE</scope>
    <source>
        <strain evidence="1">CBS 115976</strain>
    </source>
</reference>
<dbReference type="InterPro" id="IPR036047">
    <property type="entry name" value="F-box-like_dom_sf"/>
</dbReference>
<dbReference type="OrthoDB" id="3766406at2759"/>
<keyword evidence="2" id="KW-1185">Reference proteome</keyword>
<organism evidence="1 2">
    <name type="scientific">Microthyrium microscopicum</name>
    <dbReference type="NCBI Taxonomy" id="703497"/>
    <lineage>
        <taxon>Eukaryota</taxon>
        <taxon>Fungi</taxon>
        <taxon>Dikarya</taxon>
        <taxon>Ascomycota</taxon>
        <taxon>Pezizomycotina</taxon>
        <taxon>Dothideomycetes</taxon>
        <taxon>Dothideomycetes incertae sedis</taxon>
        <taxon>Microthyriales</taxon>
        <taxon>Microthyriaceae</taxon>
        <taxon>Microthyrium</taxon>
    </lineage>
</organism>
<sequence length="379" mass="43840">MSCCYIGQLPLELLQEITSYLDTCDEVMLGCTSKWMFLYVGPEPFVKLKTSMSSEDRKNHLRFLFHFDGSLPDMILCHKCHSYHPRNRGRELSKRAEADSFDIHANNYDRPSRTVPSHPKCQNFMPYVDRHWHRQPGMYCTWSRTLWWKDAFLMLRANKYGPSFGQPATAIDCRPEDNPQKINGWAQIRSAKMVQDHLLIKMEAYSLHKPGENTITSADLAELMAVRRDLDIGGDFVHGLTCILQSTALREAAAEMTGHKYDGYNDRISSHRNESEYQQIAKLPLSSGLYRCPCCPCEMTFQTAPMETMSPKMKDMLTKDVDAVTGDQNSHVRVFTRYIDYGKYSCFPSPEYEALHQESKRWKQQDRLPKNLQDLYEAA</sequence>
<dbReference type="SUPFAM" id="SSF81383">
    <property type="entry name" value="F-box domain"/>
    <property type="match status" value="1"/>
</dbReference>
<dbReference type="EMBL" id="MU004230">
    <property type="protein sequence ID" value="KAF2674476.1"/>
    <property type="molecule type" value="Genomic_DNA"/>
</dbReference>
<gene>
    <name evidence="1" type="ORF">BT63DRAFT_11200</name>
</gene>
<name>A0A6A6URU4_9PEZI</name>
<dbReference type="Proteomes" id="UP000799302">
    <property type="component" value="Unassembled WGS sequence"/>
</dbReference>
<proteinExistence type="predicted"/>
<evidence type="ECO:0000313" key="1">
    <source>
        <dbReference type="EMBL" id="KAF2674476.1"/>
    </source>
</evidence>
<dbReference type="AlphaFoldDB" id="A0A6A6URU4"/>
<protein>
    <recommendedName>
        <fullName evidence="3">F-box domain-containing protein</fullName>
    </recommendedName>
</protein>
<evidence type="ECO:0008006" key="3">
    <source>
        <dbReference type="Google" id="ProtNLM"/>
    </source>
</evidence>